<sequence length="340" mass="38448">MVSVDNGLVNVIIPVYNVREYLARCVDSVLAQTYENIRVWLVDDGSTDGSAQACDELAARDGRVVVIHKENGGQASARNAALDRIGTTGSADGELIVFVDSDDWVEPDYVEFLLRLLSASGADAVQCGHYVTYSPTREVEKNEDHGQIELTTRDALESVLRNGVWDITVWNKMFRASTFRDLRFPVVRYYEDTAIAPLFTERLGRVVVSMEPKYHYVQRYSSTANGTSWIDHKFDLVPIGDKVAEYVLGIYPDLADAAMEKRVFVRLSTLSQMVNTRHLDDERAGEMRHFVCKNAGQVLRDPRASKRDKLGILMLLPGLGWYRLVWSLYYTLRRRRAIGA</sequence>
<protein>
    <submittedName>
        <fullName evidence="5">Glycosyltransferase family 2 protein</fullName>
        <ecNumber evidence="5">2.4.-.-</ecNumber>
    </submittedName>
</protein>
<accession>A0ABT7V0N4</accession>
<keyword evidence="1 5" id="KW-0328">Glycosyltransferase</keyword>
<keyword evidence="6" id="KW-1185">Reference proteome</keyword>
<reference evidence="5 6" key="3">
    <citation type="submission" date="2023-06" db="EMBL/GenBank/DDBJ databases">
        <authorList>
            <person name="Zeman M."/>
            <person name="Kubasova T."/>
            <person name="Jahodarova E."/>
            <person name="Nykrynova M."/>
            <person name="Rychlik I."/>
        </authorList>
    </citation>
    <scope>NUCLEOTIDE SEQUENCE [LARGE SCALE GENOMIC DNA]</scope>
    <source>
        <strain evidence="5 6">153_Feed</strain>
    </source>
</reference>
<dbReference type="EMBL" id="JAUDEA010000001">
    <property type="protein sequence ID" value="MDM8270166.1"/>
    <property type="molecule type" value="Genomic_DNA"/>
</dbReference>
<evidence type="ECO:0000256" key="1">
    <source>
        <dbReference type="ARBA" id="ARBA00022676"/>
    </source>
</evidence>
<comment type="caution">
    <text evidence="5">The sequence shown here is derived from an EMBL/GenBank/DDBJ whole genome shotgun (WGS) entry which is preliminary data.</text>
</comment>
<feature type="transmembrane region" description="Helical" evidence="3">
    <location>
        <begin position="310"/>
        <end position="332"/>
    </location>
</feature>
<dbReference type="EC" id="2.4.-.-" evidence="5"/>
<gene>
    <name evidence="5" type="ORF">QUW25_00475</name>
</gene>
<dbReference type="PANTHER" id="PTHR22916:SF51">
    <property type="entry name" value="GLYCOSYLTRANSFERASE EPSH-RELATED"/>
    <property type="match status" value="1"/>
</dbReference>
<dbReference type="CDD" id="cd00761">
    <property type="entry name" value="Glyco_tranf_GTA_type"/>
    <property type="match status" value="1"/>
</dbReference>
<dbReference type="InterPro" id="IPR001173">
    <property type="entry name" value="Glyco_trans_2-like"/>
</dbReference>
<evidence type="ECO:0000256" key="3">
    <source>
        <dbReference type="SAM" id="Phobius"/>
    </source>
</evidence>
<dbReference type="InterPro" id="IPR029044">
    <property type="entry name" value="Nucleotide-diphossugar_trans"/>
</dbReference>
<dbReference type="RefSeq" id="WP_289510270.1">
    <property type="nucleotide sequence ID" value="NZ_JAUDEA010000001.1"/>
</dbReference>
<keyword evidence="3" id="KW-0812">Transmembrane</keyword>
<feature type="domain" description="Glycosyltransferase 2-like" evidence="4">
    <location>
        <begin position="11"/>
        <end position="182"/>
    </location>
</feature>
<dbReference type="GO" id="GO:0016757">
    <property type="term" value="F:glycosyltransferase activity"/>
    <property type="evidence" value="ECO:0007669"/>
    <property type="project" value="UniProtKB-KW"/>
</dbReference>
<proteinExistence type="predicted"/>
<evidence type="ECO:0000256" key="2">
    <source>
        <dbReference type="ARBA" id="ARBA00022679"/>
    </source>
</evidence>
<dbReference type="Pfam" id="PF00535">
    <property type="entry name" value="Glycos_transf_2"/>
    <property type="match status" value="1"/>
</dbReference>
<dbReference type="SUPFAM" id="SSF53448">
    <property type="entry name" value="Nucleotide-diphospho-sugar transferases"/>
    <property type="match status" value="1"/>
</dbReference>
<evidence type="ECO:0000313" key="5">
    <source>
        <dbReference type="EMBL" id="MDM8270166.1"/>
    </source>
</evidence>
<reference evidence="5 6" key="2">
    <citation type="submission" date="2023-06" db="EMBL/GenBank/DDBJ databases">
        <title>Identification and characterization of horizontal gene transfer across gut microbiota members of farm animals based on homology search.</title>
        <authorList>
            <person name="Schwarzerova J."/>
            <person name="Nykrynova M."/>
            <person name="Jureckova K."/>
            <person name="Cejkova D."/>
            <person name="Rychlik I."/>
        </authorList>
    </citation>
    <scope>NUCLEOTIDE SEQUENCE [LARGE SCALE GENOMIC DNA]</scope>
    <source>
        <strain evidence="5 6">153_Feed</strain>
    </source>
</reference>
<reference evidence="6" key="1">
    <citation type="submission" date="2023-06" db="EMBL/GenBank/DDBJ databases">
        <title>Identification and characterization of horizontal gene transfer across gut microbiota members of farm animals based on homology search.</title>
        <authorList>
            <person name="Zeman M."/>
            <person name="Kubasova T."/>
            <person name="Jahodarova E."/>
            <person name="Nykrynova M."/>
            <person name="Rychlik I."/>
        </authorList>
    </citation>
    <scope>NUCLEOTIDE SEQUENCE [LARGE SCALE GENOMIC DNA]</scope>
    <source>
        <strain evidence="6">153_Feed</strain>
    </source>
</reference>
<keyword evidence="2 5" id="KW-0808">Transferase</keyword>
<dbReference type="Proteomes" id="UP001529256">
    <property type="component" value="Unassembled WGS sequence"/>
</dbReference>
<keyword evidence="3" id="KW-0472">Membrane</keyword>
<name>A0ABT7V0N4_9ACTN</name>
<dbReference type="Gene3D" id="3.90.550.10">
    <property type="entry name" value="Spore Coat Polysaccharide Biosynthesis Protein SpsA, Chain A"/>
    <property type="match status" value="1"/>
</dbReference>
<dbReference type="PANTHER" id="PTHR22916">
    <property type="entry name" value="GLYCOSYLTRANSFERASE"/>
    <property type="match status" value="1"/>
</dbReference>
<evidence type="ECO:0000259" key="4">
    <source>
        <dbReference type="Pfam" id="PF00535"/>
    </source>
</evidence>
<evidence type="ECO:0000313" key="6">
    <source>
        <dbReference type="Proteomes" id="UP001529256"/>
    </source>
</evidence>
<organism evidence="5 6">
    <name type="scientific">Thermophilibacter provencensis</name>
    <dbReference type="NCBI Taxonomy" id="1852386"/>
    <lineage>
        <taxon>Bacteria</taxon>
        <taxon>Bacillati</taxon>
        <taxon>Actinomycetota</taxon>
        <taxon>Coriobacteriia</taxon>
        <taxon>Coriobacteriales</taxon>
        <taxon>Atopobiaceae</taxon>
        <taxon>Thermophilibacter</taxon>
    </lineage>
</organism>
<keyword evidence="3" id="KW-1133">Transmembrane helix</keyword>